<dbReference type="NCBIfam" id="NF046067">
    <property type="entry name" value="SigPepSipWBacil"/>
    <property type="match status" value="1"/>
</dbReference>
<proteinExistence type="predicted"/>
<gene>
    <name evidence="7" type="ORF">SAMN05421807_108162</name>
</gene>
<name>A0A1M5TW68_9BACI</name>
<evidence type="ECO:0000256" key="3">
    <source>
        <dbReference type="ARBA" id="ARBA00022989"/>
    </source>
</evidence>
<evidence type="ECO:0000256" key="2">
    <source>
        <dbReference type="ARBA" id="ARBA00022692"/>
    </source>
</evidence>
<evidence type="ECO:0000313" key="8">
    <source>
        <dbReference type="Proteomes" id="UP000184079"/>
    </source>
</evidence>
<dbReference type="InterPro" id="IPR001733">
    <property type="entry name" value="Peptidase_S26B"/>
</dbReference>
<dbReference type="PANTHER" id="PTHR10806">
    <property type="entry name" value="SIGNAL PEPTIDASE COMPLEX CATALYTIC SUBUNIT SEC11"/>
    <property type="match status" value="1"/>
</dbReference>
<dbReference type="NCBIfam" id="TIGR02228">
    <property type="entry name" value="sigpep_I_arch"/>
    <property type="match status" value="1"/>
</dbReference>
<dbReference type="EMBL" id="FQXD01000008">
    <property type="protein sequence ID" value="SHH54901.1"/>
    <property type="molecule type" value="Genomic_DNA"/>
</dbReference>
<protein>
    <recommendedName>
        <fullName evidence="5">Signal peptidase I</fullName>
        <ecNumber evidence="5">3.4.21.89</ecNumber>
    </recommendedName>
</protein>
<reference evidence="8" key="1">
    <citation type="submission" date="2016-11" db="EMBL/GenBank/DDBJ databases">
        <authorList>
            <person name="Varghese N."/>
            <person name="Submissions S."/>
        </authorList>
    </citation>
    <scope>NUCLEOTIDE SEQUENCE [LARGE SCALE GENOMIC DNA]</scope>
    <source>
        <strain evidence="8">CGMCC 1.6496</strain>
    </source>
</reference>
<keyword evidence="8" id="KW-1185">Reference proteome</keyword>
<feature type="transmembrane region" description="Helical" evidence="6">
    <location>
        <begin position="150"/>
        <end position="173"/>
    </location>
</feature>
<dbReference type="PANTHER" id="PTHR10806:SF6">
    <property type="entry name" value="SIGNAL PEPTIDASE COMPLEX CATALYTIC SUBUNIT SEC11"/>
    <property type="match status" value="1"/>
</dbReference>
<evidence type="ECO:0000256" key="6">
    <source>
        <dbReference type="SAM" id="Phobius"/>
    </source>
</evidence>
<dbReference type="GO" id="GO:0006465">
    <property type="term" value="P:signal peptide processing"/>
    <property type="evidence" value="ECO:0007669"/>
    <property type="project" value="UniProtKB-UniRule"/>
</dbReference>
<evidence type="ECO:0000256" key="4">
    <source>
        <dbReference type="ARBA" id="ARBA00023136"/>
    </source>
</evidence>
<organism evidence="7 8">
    <name type="scientific">Virgibacillus chiguensis</name>
    <dbReference type="NCBI Taxonomy" id="411959"/>
    <lineage>
        <taxon>Bacteria</taxon>
        <taxon>Bacillati</taxon>
        <taxon>Bacillota</taxon>
        <taxon>Bacilli</taxon>
        <taxon>Bacillales</taxon>
        <taxon>Bacillaceae</taxon>
        <taxon>Virgibacillus</taxon>
    </lineage>
</organism>
<sequence>MRGKRIGRLFGNGVMGLVCILLLITLFVVVFMRASGGETSLFGYQLKTVLSGSMEPDMQTGSIIAIESPRNKEDFQKGDIITFQTKEGLIVTHRIDEVKNSGKQYVTKGDANNAPDSEPVLAENIVGVYTGFSIPYVGYVVNFVNSSTGVALLLIAPGFCLLITSIIIIWRALRKLEGVKGGKQVEL</sequence>
<accession>A0A1M5TW68</accession>
<dbReference type="GO" id="GO:0004252">
    <property type="term" value="F:serine-type endopeptidase activity"/>
    <property type="evidence" value="ECO:0007669"/>
    <property type="project" value="UniProtKB-UniRule"/>
</dbReference>
<dbReference type="PRINTS" id="PR00728">
    <property type="entry name" value="SIGNALPTASE"/>
</dbReference>
<feature type="transmembrane region" description="Helical" evidence="6">
    <location>
        <begin position="12"/>
        <end position="32"/>
    </location>
</feature>
<dbReference type="InterPro" id="IPR036286">
    <property type="entry name" value="LexA/Signal_pep-like_sf"/>
</dbReference>
<dbReference type="Proteomes" id="UP000184079">
    <property type="component" value="Unassembled WGS sequence"/>
</dbReference>
<keyword evidence="3 6" id="KW-1133">Transmembrane helix</keyword>
<dbReference type="RefSeq" id="WP_244527719.1">
    <property type="nucleotide sequence ID" value="NZ_FQXD01000008.1"/>
</dbReference>
<comment type="subcellular location">
    <subcellularLocation>
        <location evidence="1">Membrane</location>
    </subcellularLocation>
</comment>
<dbReference type="AlphaFoldDB" id="A0A1M5TW68"/>
<dbReference type="EC" id="3.4.21.89" evidence="5"/>
<dbReference type="CDD" id="cd06462">
    <property type="entry name" value="Peptidase_S24_S26"/>
    <property type="match status" value="1"/>
</dbReference>
<keyword evidence="4 6" id="KW-0472">Membrane</keyword>
<keyword evidence="2 6" id="KW-0812">Transmembrane</keyword>
<dbReference type="GO" id="GO:0009003">
    <property type="term" value="F:signal peptidase activity"/>
    <property type="evidence" value="ECO:0007669"/>
    <property type="project" value="UniProtKB-EC"/>
</dbReference>
<dbReference type="GO" id="GO:0016020">
    <property type="term" value="C:membrane"/>
    <property type="evidence" value="ECO:0007669"/>
    <property type="project" value="UniProtKB-SubCell"/>
</dbReference>
<evidence type="ECO:0000256" key="1">
    <source>
        <dbReference type="ARBA" id="ARBA00004370"/>
    </source>
</evidence>
<dbReference type="SUPFAM" id="SSF51306">
    <property type="entry name" value="LexA/Signal peptidase"/>
    <property type="match status" value="1"/>
</dbReference>
<evidence type="ECO:0000256" key="5">
    <source>
        <dbReference type="NCBIfam" id="TIGR02228"/>
    </source>
</evidence>
<evidence type="ECO:0000313" key="7">
    <source>
        <dbReference type="EMBL" id="SHH54901.1"/>
    </source>
</evidence>